<dbReference type="InterPro" id="IPR029510">
    <property type="entry name" value="Ald_DH_CS_GLU"/>
</dbReference>
<evidence type="ECO:0000313" key="8">
    <source>
        <dbReference type="EMBL" id="BBD10044.1"/>
    </source>
</evidence>
<comment type="similarity">
    <text evidence="1 6">Belongs to the aldehyde dehydrogenase family.</text>
</comment>
<dbReference type="Proteomes" id="UP000269883">
    <property type="component" value="Chromosome"/>
</dbReference>
<dbReference type="OrthoDB" id="9762913at2"/>
<evidence type="ECO:0000256" key="6">
    <source>
        <dbReference type="RuleBase" id="RU003345"/>
    </source>
</evidence>
<protein>
    <submittedName>
        <fullName evidence="8">Betaine aldehyde dehydrogenase</fullName>
    </submittedName>
</protein>
<evidence type="ECO:0000313" key="9">
    <source>
        <dbReference type="Proteomes" id="UP000269883"/>
    </source>
</evidence>
<dbReference type="EMBL" id="AP017378">
    <property type="protein sequence ID" value="BBD10044.1"/>
    <property type="molecule type" value="Genomic_DNA"/>
</dbReference>
<gene>
    <name evidence="8" type="ORF">DFE_3318</name>
</gene>
<name>A0A2Z6B3D2_9BACT</name>
<dbReference type="RefSeq" id="WP_126381088.1">
    <property type="nucleotide sequence ID" value="NZ_AP017378.1"/>
</dbReference>
<keyword evidence="9" id="KW-1185">Reference proteome</keyword>
<dbReference type="PROSITE" id="PS00687">
    <property type="entry name" value="ALDEHYDE_DEHYDR_GLU"/>
    <property type="match status" value="1"/>
</dbReference>
<accession>A0A2Z6B3D2</accession>
<keyword evidence="2 6" id="KW-0560">Oxidoreductase</keyword>
<dbReference type="InterPro" id="IPR016162">
    <property type="entry name" value="Ald_DH_N"/>
</dbReference>
<feature type="domain" description="Aldehyde dehydrogenase" evidence="7">
    <location>
        <begin position="11"/>
        <end position="477"/>
    </location>
</feature>
<evidence type="ECO:0000256" key="4">
    <source>
        <dbReference type="ARBA" id="ARBA00037921"/>
    </source>
</evidence>
<dbReference type="Gene3D" id="3.40.309.10">
    <property type="entry name" value="Aldehyde Dehydrogenase, Chain A, domain 2"/>
    <property type="match status" value="1"/>
</dbReference>
<dbReference type="FunFam" id="3.40.605.10:FF:000026">
    <property type="entry name" value="Aldehyde dehydrogenase, putative"/>
    <property type="match status" value="1"/>
</dbReference>
<comment type="pathway">
    <text evidence="4">Amine and polyamine biosynthesis; betaine biosynthesis via choline pathway; betaine from betaine aldehyde: step 1/1.</text>
</comment>
<reference evidence="8 9" key="1">
    <citation type="journal article" date="2018" name="Sci. Adv.">
        <title>Multi-heme cytochromes provide a pathway for survival in energy-limited environments.</title>
        <authorList>
            <person name="Deng X."/>
            <person name="Dohmae N."/>
            <person name="Nealson K.H."/>
            <person name="Hashimoto K."/>
            <person name="Okamoto A."/>
        </authorList>
    </citation>
    <scope>NUCLEOTIDE SEQUENCE [LARGE SCALE GENOMIC DNA]</scope>
    <source>
        <strain evidence="8 9">IS5</strain>
    </source>
</reference>
<dbReference type="SUPFAM" id="SSF53720">
    <property type="entry name" value="ALDH-like"/>
    <property type="match status" value="1"/>
</dbReference>
<dbReference type="InterPro" id="IPR016161">
    <property type="entry name" value="Ald_DH/histidinol_DH"/>
</dbReference>
<dbReference type="PANTHER" id="PTHR43860:SF2">
    <property type="entry name" value="BETAINE ALDEHYDE DEHYDROGENASE-RELATED"/>
    <property type="match status" value="1"/>
</dbReference>
<dbReference type="GO" id="GO:0016620">
    <property type="term" value="F:oxidoreductase activity, acting on the aldehyde or oxo group of donors, NAD or NADP as acceptor"/>
    <property type="evidence" value="ECO:0007669"/>
    <property type="project" value="InterPro"/>
</dbReference>
<organism evidence="8 9">
    <name type="scientific">Desulfovibrio ferrophilus</name>
    <dbReference type="NCBI Taxonomy" id="241368"/>
    <lineage>
        <taxon>Bacteria</taxon>
        <taxon>Pseudomonadati</taxon>
        <taxon>Thermodesulfobacteriota</taxon>
        <taxon>Desulfovibrionia</taxon>
        <taxon>Desulfovibrionales</taxon>
        <taxon>Desulfovibrionaceae</taxon>
        <taxon>Desulfovibrio</taxon>
    </lineage>
</organism>
<dbReference type="KEGG" id="dfl:DFE_3318"/>
<dbReference type="PANTHER" id="PTHR43860">
    <property type="entry name" value="BETAINE ALDEHYDE DEHYDROGENASE"/>
    <property type="match status" value="1"/>
</dbReference>
<dbReference type="FunFam" id="3.40.309.10:FF:000012">
    <property type="entry name" value="Betaine aldehyde dehydrogenase"/>
    <property type="match status" value="1"/>
</dbReference>
<evidence type="ECO:0000259" key="7">
    <source>
        <dbReference type="Pfam" id="PF00171"/>
    </source>
</evidence>
<evidence type="ECO:0000256" key="2">
    <source>
        <dbReference type="ARBA" id="ARBA00023002"/>
    </source>
</evidence>
<sequence length="491" mass="53542">MNQGLFINGQWTTGRSTGTREIINPFNREVIATVVEATRKDTQDAIAAARAAFDSGPWPRFAASERAALVRALGDAVEQHREELAHLESLDTGKTLEESRWDMDDIAGIFRYYADIVESDMADSAVQSPIKDSTSTIVREPVGVCGQISPWNYPLLQASWKMAPALAAGCTIIMKPSEITPLTTIRITELAQEVGFPPGVVNLVLGAGHPVGAELAESLDVDLISFTGGIETGRKIMQAASGNAKKIALELGGKNPHIVFADADIETAVDYALNAVFFHAGQICSAGARLLLESSIHDDFVSALRAKMERIVIGNGMVDGTQMGPLISEQHRDKVERAIKLGQEEGATVLTGGKRPDAKELENGFFVTPTLFTNCTSEMRIVQEEVFGPVITVERFETEEEAIILANDTTYGLSAGFWTTDTARQQRVSRALRFGTVWINDFNVYFVQAPWGGYKQSGIGRELGRAGLEEYLETKHVFQNLTPKSLNWFGG</sequence>
<dbReference type="Gene3D" id="3.40.605.10">
    <property type="entry name" value="Aldehyde Dehydrogenase, Chain A, domain 1"/>
    <property type="match status" value="1"/>
</dbReference>
<dbReference type="InterPro" id="IPR016160">
    <property type="entry name" value="Ald_DH_CS_CYS"/>
</dbReference>
<evidence type="ECO:0000256" key="3">
    <source>
        <dbReference type="ARBA" id="ARBA00023027"/>
    </source>
</evidence>
<dbReference type="Pfam" id="PF00171">
    <property type="entry name" value="Aldedh"/>
    <property type="match status" value="1"/>
</dbReference>
<dbReference type="AlphaFoldDB" id="A0A2Z6B3D2"/>
<dbReference type="InterPro" id="IPR015590">
    <property type="entry name" value="Aldehyde_DH_dom"/>
</dbReference>
<evidence type="ECO:0000256" key="1">
    <source>
        <dbReference type="ARBA" id="ARBA00009986"/>
    </source>
</evidence>
<dbReference type="PROSITE" id="PS00070">
    <property type="entry name" value="ALDEHYDE_DEHYDR_CYS"/>
    <property type="match status" value="1"/>
</dbReference>
<evidence type="ECO:0000256" key="5">
    <source>
        <dbReference type="PROSITE-ProRule" id="PRU10007"/>
    </source>
</evidence>
<dbReference type="FunFam" id="3.40.605.10:FF:000007">
    <property type="entry name" value="NAD/NADP-dependent betaine aldehyde dehydrogenase"/>
    <property type="match status" value="1"/>
</dbReference>
<keyword evidence="3" id="KW-0520">NAD</keyword>
<dbReference type="InterPro" id="IPR016163">
    <property type="entry name" value="Ald_DH_C"/>
</dbReference>
<feature type="active site" evidence="5">
    <location>
        <position position="250"/>
    </location>
</feature>
<proteinExistence type="inferred from homology"/>